<dbReference type="Pfam" id="PF05876">
    <property type="entry name" value="GpA_ATPase"/>
    <property type="match status" value="1"/>
</dbReference>
<dbReference type="Gene3D" id="3.40.50.300">
    <property type="entry name" value="P-loop containing nucleotide triphosphate hydrolases"/>
    <property type="match status" value="1"/>
</dbReference>
<dbReference type="InterPro" id="IPR027417">
    <property type="entry name" value="P-loop_NTPase"/>
</dbReference>
<dbReference type="Proteomes" id="UP000250086">
    <property type="component" value="Unassembled WGS sequence"/>
</dbReference>
<evidence type="ECO:0000259" key="1">
    <source>
        <dbReference type="Pfam" id="PF05876"/>
    </source>
</evidence>
<dbReference type="GO" id="GO:0016887">
    <property type="term" value="F:ATP hydrolysis activity"/>
    <property type="evidence" value="ECO:0007669"/>
    <property type="project" value="InterPro"/>
</dbReference>
<reference evidence="3 4" key="1">
    <citation type="submission" date="2018-06" db="EMBL/GenBank/DDBJ databases">
        <authorList>
            <consortium name="Pathogen Informatics"/>
            <person name="Doyle S."/>
        </authorList>
    </citation>
    <scope>NUCLEOTIDE SEQUENCE [LARGE SCALE GENOMIC DNA]</scope>
    <source>
        <strain evidence="3 4">NCTC13093</strain>
    </source>
</reference>
<dbReference type="AlphaFoldDB" id="A0A2X0VAF5"/>
<feature type="domain" description="Phage terminase large subunit GpA ATPase" evidence="1">
    <location>
        <begin position="42"/>
        <end position="298"/>
    </location>
</feature>
<evidence type="ECO:0000313" key="4">
    <source>
        <dbReference type="Proteomes" id="UP000250086"/>
    </source>
</evidence>
<protein>
    <submittedName>
        <fullName evidence="3">Bacteriophage tail assembly protein</fullName>
    </submittedName>
</protein>
<name>A0A2X0VAF5_9GAMM</name>
<dbReference type="InterPro" id="IPR051220">
    <property type="entry name" value="TFA_Chaperone"/>
</dbReference>
<dbReference type="GO" id="GO:0004519">
    <property type="term" value="F:endonuclease activity"/>
    <property type="evidence" value="ECO:0007669"/>
    <property type="project" value="InterPro"/>
</dbReference>
<accession>A0A2X0VAF5</accession>
<dbReference type="PANTHER" id="PTHR34413">
    <property type="entry name" value="PROPHAGE TAIL FIBER ASSEMBLY PROTEIN HOMOLOG TFAE-RELATED-RELATED"/>
    <property type="match status" value="1"/>
</dbReference>
<dbReference type="InterPro" id="IPR046453">
    <property type="entry name" value="GpA_ATPase"/>
</dbReference>
<dbReference type="InterPro" id="IPR008866">
    <property type="entry name" value="Phage_lambda_GpA-like"/>
</dbReference>
<dbReference type="HAMAP" id="MF_04144">
    <property type="entry name" value="TERL_LAMBDA"/>
    <property type="match status" value="1"/>
</dbReference>
<dbReference type="EMBL" id="UAPV01000001">
    <property type="protein sequence ID" value="SPT70096.1"/>
    <property type="molecule type" value="Genomic_DNA"/>
</dbReference>
<sequence length="606" mass="69017">MKTVNAKQKELTRAFFKAFTPKPVLKGSQWADRYRYVAASTSPEPGRWVSSRTPYLTEILDACTDRRVEQVYIMAASQIGKSELLLNIMGYYIHQEPSPVLFIQPTDETAKAFSKERIDPTIKASPVLREIVVEDSKGIERQSNNTVLNKTFVGGYLAIIGAVSTSKLASRPIRILLMDEIDRFNNTAEGSPIKLARQRTSNFGNRKIIGVSTPTIKNEDDPKPTISKEFELSDKREFKVMCPHCEQRFVMKWEQVRWDKNEKGEVDEDTIGLFCPNCKVKVRGAGKPSPSLIESGIWEPTAKSKIRGYHVNALVSPWVHLSTLVTEFITASRNRDKEALRVFYNLRLGLPFEEYKTAMLKWEKLYKRCEYYPVDGFSSSVLFLTAGVDVQRDRLEISIYGWGVGRESWLISHRQIIGNPLEGEVWKELDGIILHSKFLNENKQPRRLVATFIDSGDGVMTETVYKYTRQRERYRVVAIKGQGGENKPFINRPSRQGNFKALLYVLGVDAGKSIVTSCLDLETTGPMYMHFPKGENCVDEEFFKQLTAEVQRPKKNKDTGAVKMEWVKLRERNEALDCAVYARAAMEALNPDFESIARSLQGNEND</sequence>
<dbReference type="Pfam" id="PF20454">
    <property type="entry name" value="GpA_nuclease"/>
    <property type="match status" value="1"/>
</dbReference>
<proteinExistence type="inferred from homology"/>
<dbReference type="RefSeq" id="WP_113744210.1">
    <property type="nucleotide sequence ID" value="NZ_UAPV01000001.1"/>
</dbReference>
<dbReference type="InterPro" id="IPR046454">
    <property type="entry name" value="GpA_endonuclease"/>
</dbReference>
<dbReference type="PANTHER" id="PTHR34413:SF2">
    <property type="entry name" value="PROPHAGE TAIL FIBER ASSEMBLY PROTEIN HOMOLOG TFAE-RELATED"/>
    <property type="match status" value="1"/>
</dbReference>
<keyword evidence="4" id="KW-1185">Reference proteome</keyword>
<feature type="domain" description="Terminase large subunit GpA endonuclease" evidence="2">
    <location>
        <begin position="306"/>
        <end position="592"/>
    </location>
</feature>
<organism evidence="3 4">
    <name type="scientific">Anaerobiospirillum thomasii</name>
    <dbReference type="NCBI Taxonomy" id="179995"/>
    <lineage>
        <taxon>Bacteria</taxon>
        <taxon>Pseudomonadati</taxon>
        <taxon>Pseudomonadota</taxon>
        <taxon>Gammaproteobacteria</taxon>
        <taxon>Aeromonadales</taxon>
        <taxon>Succinivibrionaceae</taxon>
        <taxon>Anaerobiospirillum</taxon>
    </lineage>
</organism>
<evidence type="ECO:0000313" key="3">
    <source>
        <dbReference type="EMBL" id="SPT70096.1"/>
    </source>
</evidence>
<dbReference type="GO" id="GO:0005524">
    <property type="term" value="F:ATP binding"/>
    <property type="evidence" value="ECO:0007669"/>
    <property type="project" value="InterPro"/>
</dbReference>
<evidence type="ECO:0000259" key="2">
    <source>
        <dbReference type="Pfam" id="PF20454"/>
    </source>
</evidence>
<gene>
    <name evidence="3" type="ORF">NCTC13093_01501</name>
</gene>